<name>A0A9D3WUI7_9SAUR</name>
<evidence type="ECO:0000313" key="2">
    <source>
        <dbReference type="EMBL" id="KAH1168349.1"/>
    </source>
</evidence>
<evidence type="ECO:0000313" key="3">
    <source>
        <dbReference type="Proteomes" id="UP000827986"/>
    </source>
</evidence>
<dbReference type="AlphaFoldDB" id="A0A9D3WUI7"/>
<protein>
    <submittedName>
        <fullName evidence="2">Uncharacterized protein</fullName>
    </submittedName>
</protein>
<proteinExistence type="predicted"/>
<feature type="compositionally biased region" description="Basic and acidic residues" evidence="1">
    <location>
        <begin position="1"/>
        <end position="11"/>
    </location>
</feature>
<keyword evidence="3" id="KW-1185">Reference proteome</keyword>
<comment type="caution">
    <text evidence="2">The sequence shown here is derived from an EMBL/GenBank/DDBJ whole genome shotgun (WGS) entry which is preliminary data.</text>
</comment>
<dbReference type="Proteomes" id="UP000827986">
    <property type="component" value="Unassembled WGS sequence"/>
</dbReference>
<dbReference type="EMBL" id="JAHDVG010000486">
    <property type="protein sequence ID" value="KAH1168349.1"/>
    <property type="molecule type" value="Genomic_DNA"/>
</dbReference>
<reference evidence="2" key="1">
    <citation type="submission" date="2021-09" db="EMBL/GenBank/DDBJ databases">
        <title>The genome of Mauremys mutica provides insights into the evolution of semi-aquatic lifestyle.</title>
        <authorList>
            <person name="Gong S."/>
            <person name="Gao Y."/>
        </authorList>
    </citation>
    <scope>NUCLEOTIDE SEQUENCE</scope>
    <source>
        <strain evidence="2">MM-2020</strain>
        <tissue evidence="2">Muscle</tissue>
    </source>
</reference>
<organism evidence="2 3">
    <name type="scientific">Mauremys mutica</name>
    <name type="common">yellowpond turtle</name>
    <dbReference type="NCBI Taxonomy" id="74926"/>
    <lineage>
        <taxon>Eukaryota</taxon>
        <taxon>Metazoa</taxon>
        <taxon>Chordata</taxon>
        <taxon>Craniata</taxon>
        <taxon>Vertebrata</taxon>
        <taxon>Euteleostomi</taxon>
        <taxon>Archelosauria</taxon>
        <taxon>Testudinata</taxon>
        <taxon>Testudines</taxon>
        <taxon>Cryptodira</taxon>
        <taxon>Durocryptodira</taxon>
        <taxon>Testudinoidea</taxon>
        <taxon>Geoemydidae</taxon>
        <taxon>Geoemydinae</taxon>
        <taxon>Mauremys</taxon>
    </lineage>
</organism>
<accession>A0A9D3WUI7</accession>
<feature type="region of interest" description="Disordered" evidence="1">
    <location>
        <begin position="1"/>
        <end position="26"/>
    </location>
</feature>
<gene>
    <name evidence="2" type="ORF">KIL84_003832</name>
</gene>
<feature type="region of interest" description="Disordered" evidence="1">
    <location>
        <begin position="110"/>
        <end position="175"/>
    </location>
</feature>
<sequence length="233" mass="24671">MGSRSHREPGGRAKNQPQVSRAPSQCPPPTLPLLCLTGFAPPTLLSRTPWTPCPGPDICQPVSVSPSPSPTLLPHSVHSPLCSNGPLLFPELSSCSPLHSGPQIQGVQPALLHGNQGAPGVHVQGGDPRRGEAKRCHLGPYLPVPGGSQHQGSLCLSSSNPPPPHRRNQANAETQKRLCTQSTLQLHCAGPASNTGQTKQLQSPREVREMSCARHTQHPQSSWAKSSPLAKRA</sequence>
<feature type="compositionally biased region" description="Polar residues" evidence="1">
    <location>
        <begin position="192"/>
        <end position="203"/>
    </location>
</feature>
<evidence type="ECO:0000256" key="1">
    <source>
        <dbReference type="SAM" id="MobiDB-lite"/>
    </source>
</evidence>
<feature type="region of interest" description="Disordered" evidence="1">
    <location>
        <begin position="188"/>
        <end position="233"/>
    </location>
</feature>